<accession>A0ABV0FJ38</accession>
<evidence type="ECO:0000313" key="1">
    <source>
        <dbReference type="EMBL" id="MEO3680839.1"/>
    </source>
</evidence>
<gene>
    <name evidence="1" type="ORF">ABHN84_00860</name>
</gene>
<evidence type="ECO:0000313" key="2">
    <source>
        <dbReference type="Proteomes" id="UP001477278"/>
    </source>
</evidence>
<comment type="caution">
    <text evidence="1">The sequence shown here is derived from an EMBL/GenBank/DDBJ whole genome shotgun (WGS) entry which is preliminary data.</text>
</comment>
<dbReference type="RefSeq" id="WP_124017000.1">
    <property type="nucleotide sequence ID" value="NZ_JBDPZN010000001.1"/>
</dbReference>
<name>A0ABV0FJ38_9GAMM</name>
<sequence length="113" mass="12233">MKFIIVGVISFTLGITGAGMIALKFFAYGGQSVAAAEIQMSASTLQLLESNQTDMVVNKLCSILPIALKNKAEFDASWFAIEFNYGHTQSDEDIETIAKNMLAKGNICNPITH</sequence>
<proteinExistence type="predicted"/>
<reference evidence="1 2" key="1">
    <citation type="submission" date="2024-05" db="EMBL/GenBank/DDBJ databases">
        <title>Genome sequencing of Marine Estuary Bacteria, Shewanella vesiculosa and S. baltica, and Pseudomonas syringae.</title>
        <authorList>
            <person name="Gurung A."/>
            <person name="Maclea K.S."/>
        </authorList>
    </citation>
    <scope>NUCLEOTIDE SEQUENCE [LARGE SCALE GENOMIC DNA]</scope>
    <source>
        <strain evidence="1 2">1A</strain>
    </source>
</reference>
<organism evidence="1 2">
    <name type="scientific">Shewanella vesiculosa</name>
    <dbReference type="NCBI Taxonomy" id="518738"/>
    <lineage>
        <taxon>Bacteria</taxon>
        <taxon>Pseudomonadati</taxon>
        <taxon>Pseudomonadota</taxon>
        <taxon>Gammaproteobacteria</taxon>
        <taxon>Alteromonadales</taxon>
        <taxon>Shewanellaceae</taxon>
        <taxon>Shewanella</taxon>
    </lineage>
</organism>
<keyword evidence="2" id="KW-1185">Reference proteome</keyword>
<dbReference type="EMBL" id="JBDPZN010000001">
    <property type="protein sequence ID" value="MEO3680839.1"/>
    <property type="molecule type" value="Genomic_DNA"/>
</dbReference>
<dbReference type="Proteomes" id="UP001477278">
    <property type="component" value="Unassembled WGS sequence"/>
</dbReference>
<protein>
    <submittedName>
        <fullName evidence="1">Uncharacterized protein</fullName>
    </submittedName>
</protein>